<dbReference type="GO" id="GO:0016705">
    <property type="term" value="F:oxidoreductase activity, acting on paired donors, with incorporation or reduction of molecular oxygen"/>
    <property type="evidence" value="ECO:0007669"/>
    <property type="project" value="InterPro"/>
</dbReference>
<evidence type="ECO:0000313" key="3">
    <source>
        <dbReference type="EMBL" id="RKN26774.1"/>
    </source>
</evidence>
<dbReference type="PANTHER" id="PTHR30137">
    <property type="entry name" value="LUCIFERASE-LIKE MONOOXYGENASE"/>
    <property type="match status" value="1"/>
</dbReference>
<dbReference type="EMBL" id="RBDX01000016">
    <property type="protein sequence ID" value="RKN07208.1"/>
    <property type="molecule type" value="Genomic_DNA"/>
</dbReference>
<comment type="caution">
    <text evidence="2">The sequence shown here is derived from an EMBL/GenBank/DDBJ whole genome shotgun (WGS) entry which is preliminary data.</text>
</comment>
<dbReference type="Proteomes" id="UP000275024">
    <property type="component" value="Unassembled WGS sequence"/>
</dbReference>
<proteinExistence type="predicted"/>
<dbReference type="PANTHER" id="PTHR30137:SF18">
    <property type="entry name" value="CONSERVED PROTEIN"/>
    <property type="match status" value="1"/>
</dbReference>
<dbReference type="RefSeq" id="WP_120695648.1">
    <property type="nucleotide sequence ID" value="NZ_RBDX01000016.1"/>
</dbReference>
<evidence type="ECO:0000313" key="4">
    <source>
        <dbReference type="Proteomes" id="UP000268652"/>
    </source>
</evidence>
<dbReference type="AlphaFoldDB" id="A0A3A9W236"/>
<sequence>MDTSLAHDLGRVGIWSTALRSGDPARGGEIAETAKELETLGYGTLWVGGSPSVEQVVPLLDATTGITVATGILSIWEHEPTDVAAAFTEVNAAHEGRFVLGLGVSHSALTDRYRRPVEAMVRFLDALDDAPTPVPAERRVLAALGPRMLRLARDRAAGAHPYLVTSEHTATARELLGEAAVLAPEFKVVLDTDAERARARARAYLSGYLQLENYVRSFRRLGFGDEDFADGGGDRLLDAVFAIGDAETIARKVNAFFAGGANHVALQVVTDDTRGELPLDAYRALAPAFGLGGGA</sequence>
<dbReference type="InterPro" id="IPR036661">
    <property type="entry name" value="Luciferase-like_sf"/>
</dbReference>
<keyword evidence="4" id="KW-1185">Reference proteome</keyword>
<dbReference type="InterPro" id="IPR011251">
    <property type="entry name" value="Luciferase-like_dom"/>
</dbReference>
<dbReference type="GO" id="GO:0005829">
    <property type="term" value="C:cytosol"/>
    <property type="evidence" value="ECO:0007669"/>
    <property type="project" value="TreeGrafter"/>
</dbReference>
<dbReference type="Proteomes" id="UP000268652">
    <property type="component" value="Unassembled WGS sequence"/>
</dbReference>
<dbReference type="Pfam" id="PF00296">
    <property type="entry name" value="Bac_luciferase"/>
    <property type="match status" value="1"/>
</dbReference>
<feature type="domain" description="Luciferase-like" evidence="1">
    <location>
        <begin position="22"/>
        <end position="110"/>
    </location>
</feature>
<evidence type="ECO:0000313" key="2">
    <source>
        <dbReference type="EMBL" id="RKN07208.1"/>
    </source>
</evidence>
<protein>
    <submittedName>
        <fullName evidence="2">LLM class F420-dependent oxidoreductase</fullName>
    </submittedName>
</protein>
<dbReference type="OrthoDB" id="4760590at2"/>
<dbReference type="NCBIfam" id="TIGR03620">
    <property type="entry name" value="F420_MSMEG_4141"/>
    <property type="match status" value="1"/>
</dbReference>
<organism evidence="2 5">
    <name type="scientific">Streptomyces radicis</name>
    <dbReference type="NCBI Taxonomy" id="1750517"/>
    <lineage>
        <taxon>Bacteria</taxon>
        <taxon>Bacillati</taxon>
        <taxon>Actinomycetota</taxon>
        <taxon>Actinomycetes</taxon>
        <taxon>Kitasatosporales</taxon>
        <taxon>Streptomycetaceae</taxon>
        <taxon>Streptomyces</taxon>
    </lineage>
</organism>
<accession>A0A3A9W236</accession>
<dbReference type="InterPro" id="IPR019922">
    <property type="entry name" value="Lucif-like_OxRdatse_MSMEG_4141"/>
</dbReference>
<reference evidence="4 5" key="1">
    <citation type="submission" date="2018-09" db="EMBL/GenBank/DDBJ databases">
        <title>Streptomyces sp. nov. DS1-2, an endophytic actinomycete isolated from roots of Dendrobium scabrilingue.</title>
        <authorList>
            <person name="Kuncharoen N."/>
            <person name="Kudo T."/>
            <person name="Ohkuma M."/>
            <person name="Yuki M."/>
            <person name="Tanasupawat S."/>
        </authorList>
    </citation>
    <scope>NUCLEOTIDE SEQUENCE [LARGE SCALE GENOMIC DNA]</scope>
    <source>
        <strain evidence="2 5">AZ1-7</strain>
        <strain evidence="3 4">DS1-2</strain>
    </source>
</reference>
<dbReference type="EMBL" id="RBDY01000002">
    <property type="protein sequence ID" value="RKN26774.1"/>
    <property type="molecule type" value="Genomic_DNA"/>
</dbReference>
<gene>
    <name evidence="3" type="ORF">D7318_05375</name>
    <name evidence="2" type="ORF">D7319_19175</name>
</gene>
<evidence type="ECO:0000313" key="5">
    <source>
        <dbReference type="Proteomes" id="UP000275024"/>
    </source>
</evidence>
<evidence type="ECO:0000259" key="1">
    <source>
        <dbReference type="Pfam" id="PF00296"/>
    </source>
</evidence>
<dbReference type="SUPFAM" id="SSF51679">
    <property type="entry name" value="Bacterial luciferase-like"/>
    <property type="match status" value="1"/>
</dbReference>
<dbReference type="Gene3D" id="3.20.20.30">
    <property type="entry name" value="Luciferase-like domain"/>
    <property type="match status" value="1"/>
</dbReference>
<dbReference type="InterPro" id="IPR050766">
    <property type="entry name" value="Bact_Lucif_Oxidored"/>
</dbReference>
<name>A0A3A9W236_9ACTN</name>